<dbReference type="Proteomes" id="UP001054837">
    <property type="component" value="Unassembled WGS sequence"/>
</dbReference>
<name>A0AAV4QKN3_9ARAC</name>
<evidence type="ECO:0000313" key="1">
    <source>
        <dbReference type="EMBL" id="GIY08757.1"/>
    </source>
</evidence>
<organism evidence="1 2">
    <name type="scientific">Caerostris darwini</name>
    <dbReference type="NCBI Taxonomy" id="1538125"/>
    <lineage>
        <taxon>Eukaryota</taxon>
        <taxon>Metazoa</taxon>
        <taxon>Ecdysozoa</taxon>
        <taxon>Arthropoda</taxon>
        <taxon>Chelicerata</taxon>
        <taxon>Arachnida</taxon>
        <taxon>Araneae</taxon>
        <taxon>Araneomorphae</taxon>
        <taxon>Entelegynae</taxon>
        <taxon>Araneoidea</taxon>
        <taxon>Araneidae</taxon>
        <taxon>Caerostris</taxon>
    </lineage>
</organism>
<reference evidence="1 2" key="1">
    <citation type="submission" date="2021-06" db="EMBL/GenBank/DDBJ databases">
        <title>Caerostris darwini draft genome.</title>
        <authorList>
            <person name="Kono N."/>
            <person name="Arakawa K."/>
        </authorList>
    </citation>
    <scope>NUCLEOTIDE SEQUENCE [LARGE SCALE GENOMIC DNA]</scope>
</reference>
<accession>A0AAV4QKN3</accession>
<sequence length="101" mass="11412">MKIAPLNTKPLFNEPPRVKLSNNSCGVRCIFQESGGYKTPAIRKIFSRNEKLYSAAIYNWERDRPLLTKVILIENVSLGRGICDKSQEVIRVPVVHLATSI</sequence>
<dbReference type="AlphaFoldDB" id="A0AAV4QKN3"/>
<dbReference type="EMBL" id="BPLQ01004544">
    <property type="protein sequence ID" value="GIY08757.1"/>
    <property type="molecule type" value="Genomic_DNA"/>
</dbReference>
<keyword evidence="2" id="KW-1185">Reference proteome</keyword>
<proteinExistence type="predicted"/>
<gene>
    <name evidence="1" type="ORF">CDAR_24311</name>
</gene>
<comment type="caution">
    <text evidence="1">The sequence shown here is derived from an EMBL/GenBank/DDBJ whole genome shotgun (WGS) entry which is preliminary data.</text>
</comment>
<protein>
    <submittedName>
        <fullName evidence="1">Uncharacterized protein</fullName>
    </submittedName>
</protein>
<evidence type="ECO:0000313" key="2">
    <source>
        <dbReference type="Proteomes" id="UP001054837"/>
    </source>
</evidence>